<dbReference type="InterPro" id="IPR013083">
    <property type="entry name" value="Znf_RING/FYVE/PHD"/>
</dbReference>
<evidence type="ECO:0000256" key="1">
    <source>
        <dbReference type="SAM" id="Coils"/>
    </source>
</evidence>
<feature type="coiled-coil region" evidence="1">
    <location>
        <begin position="225"/>
        <end position="280"/>
    </location>
</feature>
<evidence type="ECO:0000313" key="2">
    <source>
        <dbReference type="EMBL" id="PRP81407.1"/>
    </source>
</evidence>
<gene>
    <name evidence="2" type="ORF">PROFUN_11028</name>
</gene>
<dbReference type="GO" id="GO:0016567">
    <property type="term" value="P:protein ubiquitination"/>
    <property type="evidence" value="ECO:0007669"/>
    <property type="project" value="TreeGrafter"/>
</dbReference>
<dbReference type="OrthoDB" id="20872at2759"/>
<proteinExistence type="predicted"/>
<reference evidence="2 3" key="1">
    <citation type="journal article" date="2018" name="Genome Biol. Evol.">
        <title>Multiple Roots of Fruiting Body Formation in Amoebozoa.</title>
        <authorList>
            <person name="Hillmann F."/>
            <person name="Forbes G."/>
            <person name="Novohradska S."/>
            <person name="Ferling I."/>
            <person name="Riege K."/>
            <person name="Groth M."/>
            <person name="Westermann M."/>
            <person name="Marz M."/>
            <person name="Spaller T."/>
            <person name="Winckler T."/>
            <person name="Schaap P."/>
            <person name="Glockner G."/>
        </authorList>
    </citation>
    <scope>NUCLEOTIDE SEQUENCE [LARGE SCALE GENOMIC DNA]</scope>
    <source>
        <strain evidence="2 3">Jena</strain>
    </source>
</reference>
<dbReference type="GO" id="GO:0061630">
    <property type="term" value="F:ubiquitin protein ligase activity"/>
    <property type="evidence" value="ECO:0007669"/>
    <property type="project" value="TreeGrafter"/>
</dbReference>
<dbReference type="Gene3D" id="3.30.40.10">
    <property type="entry name" value="Zinc/RING finger domain, C3HC4 (zinc finger)"/>
    <property type="match status" value="1"/>
</dbReference>
<evidence type="ECO:0000313" key="3">
    <source>
        <dbReference type="Proteomes" id="UP000241769"/>
    </source>
</evidence>
<dbReference type="SUPFAM" id="SSF57850">
    <property type="entry name" value="RING/U-box"/>
    <property type="match status" value="1"/>
</dbReference>
<name>A0A2P6NBS8_9EUKA</name>
<organism evidence="2 3">
    <name type="scientific">Planoprotostelium fungivorum</name>
    <dbReference type="NCBI Taxonomy" id="1890364"/>
    <lineage>
        <taxon>Eukaryota</taxon>
        <taxon>Amoebozoa</taxon>
        <taxon>Evosea</taxon>
        <taxon>Variosea</taxon>
        <taxon>Cavosteliida</taxon>
        <taxon>Cavosteliaceae</taxon>
        <taxon>Planoprotostelium</taxon>
    </lineage>
</organism>
<dbReference type="GO" id="GO:0006511">
    <property type="term" value="P:ubiquitin-dependent protein catabolic process"/>
    <property type="evidence" value="ECO:0007669"/>
    <property type="project" value="TreeGrafter"/>
</dbReference>
<protein>
    <submittedName>
        <fullName evidence="2">E3 ubiquitin-protein ligase RNF8-like</fullName>
    </submittedName>
</protein>
<dbReference type="Proteomes" id="UP000241769">
    <property type="component" value="Unassembled WGS sequence"/>
</dbReference>
<sequence length="313" mass="35898">MPAPTTQSSGISSPIDVRSHSLVRSPQIVRTTQDYLHRLQSQTVRLFSVSLADCSVRRSTISKLFKSKSSTTSNHPEKIDTHVWERLRLIKEFQNLTLLPDTLISTAPTREKSADEANITNCSSDWRQSGLHLVTMLNDFISLQSRMEKELHEHMAKNSALESEILRLQQAVTELTSSHQLERSKDTSFISELQRSHREKDMQVLEQAEELADVRMRLDASTKDFVRLTMDMNRLRDEINRLKSEKRNLESKIGKEDQITKELQEKNEKLLKQVDRMETSMECIICSDVLADVVLWPCKHMVCCAGCAQSLTQ</sequence>
<dbReference type="Pfam" id="PF13920">
    <property type="entry name" value="zf-C3HC4_3"/>
    <property type="match status" value="1"/>
</dbReference>
<keyword evidence="1" id="KW-0175">Coiled coil</keyword>
<dbReference type="InParanoid" id="A0A2P6NBS8"/>
<comment type="caution">
    <text evidence="2">The sequence shown here is derived from an EMBL/GenBank/DDBJ whole genome shotgun (WGS) entry which is preliminary data.</text>
</comment>
<feature type="coiled-coil region" evidence="1">
    <location>
        <begin position="144"/>
        <end position="178"/>
    </location>
</feature>
<dbReference type="AlphaFoldDB" id="A0A2P6NBS8"/>
<accession>A0A2P6NBS8</accession>
<dbReference type="PANTHER" id="PTHR22696:SF1">
    <property type="entry name" value="E3 UBIQUITIN-PROTEIN LIGASE RNF26"/>
    <property type="match status" value="1"/>
</dbReference>
<keyword evidence="3" id="KW-1185">Reference proteome</keyword>
<dbReference type="EMBL" id="MDYQ01000126">
    <property type="protein sequence ID" value="PRP81407.1"/>
    <property type="molecule type" value="Genomic_DNA"/>
</dbReference>
<dbReference type="PANTHER" id="PTHR22696">
    <property type="entry name" value="E3 UBIQUITIN-PROTEIN LIGASE RNF26"/>
    <property type="match status" value="1"/>
</dbReference>